<sequence length="937" mass="106456">MWPLDLKRAVSTWFTKRQLPRDAVEEHTEHVDVARPPDIHNVAILRLPPICSEVLGEELYSELLQSLKYDASNGPEYAASARLWEKVLQSHRLPFLLNKVAEVRWILGSRNTAISLYNELFESTGDPVLGNWLRAACPDVRHQSDRMLNEYNSKGTTLFAQKWRSTALHDQVFPASQDDTSQTKYLRDLVARLSETGMIRYRYRLCIETTQAEGVVQFSSQDVHQLSMSGFDVLPRYFSGEFEGFAAVIESGQVRNLDDAIAILRDTYRALGEVEDFARVNPRKMLTPDVICGFHRTLMKTSQVLYVFSEPDAAYKHSYTNIGVTRSTSRVNVSAGGEGSRIQFCPYNEVDAELLVFCQRFNDLMERVSLSEESELRVHPFMAAAWIQHVFITIHPFEDGNGRIARLLSSIPLIQKGLPPLSVPHHIHYQRYIAALNESLCIRDSERIAWPLNEARIPLNLNITFSKGAKMLLSSQRKRVLSAPSSVTHGAVPDQVGISSPPNFQNTLLLAQIPTVDILGTDLHLTLIQSLNVSPSEGSAYATSARFWEYLLDRGHRLPFLLRKVAELRWNLGSKIASITLYDELYGLTRDKELAKWLQVTRPLILQQAEDSLKQYLQNDPSAISQPWRSTIIHDAVFPRSKDSEEEMHTLHRLLNKLTDVGMVRYRNRICIETTQTEGVVQFCSQDVHHLSISGFDVLPRYFSGEFEGLSAQIEGGQVRDLDVAISIFRDAQQALEEVEEFSRTHPRRKLTVKLLCGFHRTLMKTSQVLHVFSPETSSFKHSYVNIGVTRATSRTNVYAGSPGTRIQFCPYNEVDAELNVFCQRFSDLMDRVSLPEDSDLRVDPFAAAAWVHHVFITIHPFEDGNGRMARLLSSIPLIRNGLPPMCIPQNFHYPLYISTLNEVRARRDHDYGKLQYELMNSTTSALRLATALQLVE</sequence>
<dbReference type="InterPro" id="IPR003812">
    <property type="entry name" value="Fido"/>
</dbReference>
<dbReference type="Proteomes" id="UP000813824">
    <property type="component" value="Unassembled WGS sequence"/>
</dbReference>
<dbReference type="EMBL" id="JAEVFJ010000006">
    <property type="protein sequence ID" value="KAH8103947.1"/>
    <property type="molecule type" value="Genomic_DNA"/>
</dbReference>
<dbReference type="Pfam" id="PF02661">
    <property type="entry name" value="Fic"/>
    <property type="match status" value="2"/>
</dbReference>
<proteinExistence type="predicted"/>
<dbReference type="PROSITE" id="PS51459">
    <property type="entry name" value="FIDO"/>
    <property type="match status" value="2"/>
</dbReference>
<evidence type="ECO:0000256" key="2">
    <source>
        <dbReference type="PIRSR" id="PIRSR640198-2"/>
    </source>
</evidence>
<keyword evidence="2" id="KW-0547">Nucleotide-binding</keyword>
<dbReference type="SUPFAM" id="SSF140931">
    <property type="entry name" value="Fic-like"/>
    <property type="match status" value="2"/>
</dbReference>
<accession>A0A8K0UVY0</accession>
<keyword evidence="2" id="KW-0067">ATP-binding</keyword>
<feature type="domain" description="Fido" evidence="3">
    <location>
        <begin position="286"/>
        <end position="454"/>
    </location>
</feature>
<protein>
    <submittedName>
        <fullName evidence="4">Fido domain-containing protein</fullName>
    </submittedName>
</protein>
<keyword evidence="5" id="KW-1185">Reference proteome</keyword>
<evidence type="ECO:0000313" key="4">
    <source>
        <dbReference type="EMBL" id="KAH8103947.1"/>
    </source>
</evidence>
<name>A0A8K0UVY0_9AGAR</name>
<feature type="active site" evidence="1">
    <location>
        <position position="860"/>
    </location>
</feature>
<dbReference type="InterPro" id="IPR036597">
    <property type="entry name" value="Fido-like_dom_sf"/>
</dbReference>
<dbReference type="OrthoDB" id="439046at2759"/>
<dbReference type="Gene3D" id="1.10.3290.10">
    <property type="entry name" value="Fido-like domain"/>
    <property type="match status" value="2"/>
</dbReference>
<dbReference type="InterPro" id="IPR040198">
    <property type="entry name" value="Fido_containing"/>
</dbReference>
<dbReference type="PANTHER" id="PTHR13504:SF38">
    <property type="entry name" value="FIDO DOMAIN-CONTAINING PROTEIN"/>
    <property type="match status" value="1"/>
</dbReference>
<evidence type="ECO:0000313" key="5">
    <source>
        <dbReference type="Proteomes" id="UP000813824"/>
    </source>
</evidence>
<reference evidence="4" key="1">
    <citation type="journal article" date="2021" name="New Phytol.">
        <title>Evolutionary innovations through gain and loss of genes in the ectomycorrhizal Boletales.</title>
        <authorList>
            <person name="Wu G."/>
            <person name="Miyauchi S."/>
            <person name="Morin E."/>
            <person name="Kuo A."/>
            <person name="Drula E."/>
            <person name="Varga T."/>
            <person name="Kohler A."/>
            <person name="Feng B."/>
            <person name="Cao Y."/>
            <person name="Lipzen A."/>
            <person name="Daum C."/>
            <person name="Hundley H."/>
            <person name="Pangilinan J."/>
            <person name="Johnson J."/>
            <person name="Barry K."/>
            <person name="LaButti K."/>
            <person name="Ng V."/>
            <person name="Ahrendt S."/>
            <person name="Min B."/>
            <person name="Choi I.G."/>
            <person name="Park H."/>
            <person name="Plett J.M."/>
            <person name="Magnuson J."/>
            <person name="Spatafora J.W."/>
            <person name="Nagy L.G."/>
            <person name="Henrissat B."/>
            <person name="Grigoriev I.V."/>
            <person name="Yang Z.L."/>
            <person name="Xu J."/>
            <person name="Martin F.M."/>
        </authorList>
    </citation>
    <scope>NUCLEOTIDE SEQUENCE</scope>
    <source>
        <strain evidence="4">KKN 215</strain>
    </source>
</reference>
<dbReference type="AlphaFoldDB" id="A0A8K0UVY0"/>
<evidence type="ECO:0000259" key="3">
    <source>
        <dbReference type="PROSITE" id="PS51459"/>
    </source>
</evidence>
<comment type="caution">
    <text evidence="4">The sequence shown here is derived from an EMBL/GenBank/DDBJ whole genome shotgun (WGS) entry which is preliminary data.</text>
</comment>
<dbReference type="PANTHER" id="PTHR13504">
    <property type="entry name" value="FIDO DOMAIN-CONTAINING PROTEIN DDB_G0283145"/>
    <property type="match status" value="1"/>
</dbReference>
<evidence type="ECO:0000256" key="1">
    <source>
        <dbReference type="PIRSR" id="PIRSR640198-1"/>
    </source>
</evidence>
<organism evidence="4 5">
    <name type="scientific">Cristinia sonorae</name>
    <dbReference type="NCBI Taxonomy" id="1940300"/>
    <lineage>
        <taxon>Eukaryota</taxon>
        <taxon>Fungi</taxon>
        <taxon>Dikarya</taxon>
        <taxon>Basidiomycota</taxon>
        <taxon>Agaricomycotina</taxon>
        <taxon>Agaricomycetes</taxon>
        <taxon>Agaricomycetidae</taxon>
        <taxon>Agaricales</taxon>
        <taxon>Pleurotineae</taxon>
        <taxon>Stephanosporaceae</taxon>
        <taxon>Cristinia</taxon>
    </lineage>
</organism>
<gene>
    <name evidence="4" type="ORF">BXZ70DRAFT_1062483</name>
</gene>
<dbReference type="GO" id="GO:0005524">
    <property type="term" value="F:ATP binding"/>
    <property type="evidence" value="ECO:0007669"/>
    <property type="project" value="UniProtKB-KW"/>
</dbReference>
<feature type="domain" description="Fido" evidence="3">
    <location>
        <begin position="751"/>
        <end position="921"/>
    </location>
</feature>
<feature type="binding site" evidence="2">
    <location>
        <begin position="864"/>
        <end position="871"/>
    </location>
    <ligand>
        <name>ATP</name>
        <dbReference type="ChEBI" id="CHEBI:30616"/>
    </ligand>
</feature>